<proteinExistence type="predicted"/>
<evidence type="ECO:0000256" key="1">
    <source>
        <dbReference type="SAM" id="MobiDB-lite"/>
    </source>
</evidence>
<feature type="domain" description="Apple" evidence="3">
    <location>
        <begin position="685"/>
        <end position="730"/>
    </location>
</feature>
<dbReference type="Gene3D" id="3.50.4.10">
    <property type="entry name" value="Hepatocyte Growth Factor"/>
    <property type="match status" value="3"/>
</dbReference>
<feature type="domain" description="Apple" evidence="3">
    <location>
        <begin position="800"/>
        <end position="845"/>
    </location>
</feature>
<dbReference type="Pfam" id="PF14295">
    <property type="entry name" value="PAN_4"/>
    <property type="match status" value="3"/>
</dbReference>
<name>A0A139HR58_9PEZI</name>
<gene>
    <name evidence="4" type="ORF">AC578_3460</name>
</gene>
<reference evidence="4 5" key="1">
    <citation type="submission" date="2015-07" db="EMBL/GenBank/DDBJ databases">
        <title>Comparative genomics of the Sigatoka disease complex on banana suggests a link between parallel evolutionary changes in Pseudocercospora fijiensis and Pseudocercospora eumusae and increased virulence on the banana host.</title>
        <authorList>
            <person name="Chang T.-C."/>
            <person name="Salvucci A."/>
            <person name="Crous P.W."/>
            <person name="Stergiopoulos I."/>
        </authorList>
    </citation>
    <scope>NUCLEOTIDE SEQUENCE [LARGE SCALE GENOMIC DNA]</scope>
    <source>
        <strain evidence="4 5">CBS 114824</strain>
    </source>
</reference>
<feature type="signal peptide" evidence="2">
    <location>
        <begin position="1"/>
        <end position="18"/>
    </location>
</feature>
<comment type="caution">
    <text evidence="4">The sequence shown here is derived from an EMBL/GenBank/DDBJ whole genome shotgun (WGS) entry which is preliminary data.</text>
</comment>
<accession>A0A139HR58</accession>
<sequence>MHWKTFAALAALAVSANAAPAEKQKQKRQFGLTRQTTGLFGLTVSGFGGAPTVVQQGSAPVATAVAFAGQGAPNVFTAVNQGGDINNPVVNVIPNVAAPGVTEITTIFNRPSAADTVPNVVSQVTNIGPAQLPATLNVAPPAINIPGPAPIPNVLPNVGAPNVPTFVTAANTPKVTEITSMIPVPTQNAPGMMSGMVSGASSAVSNVICSADIFGTFCNEGGNGNAALPLGIVTNVPTPAVPTSAVPLPGTVQSNVPVNSGLGGVIPPPPTDLGLPALPNGLVADDTAITNIAQAPGVPSGIVPANLVPTNAIPEGPGVATLIPMSLSPPNAIPSGMIPSGLTSEAIPLSLSLVPSSSLPTNLFPATFIPGTMIPATVIESTMAFTAVLTNAVPTSIVMSSVFIPAGSLPSSVLSNNAAPTNVPATGILTVPTNAMPTNALTSGIPAIVPTSVLPSNAVPTNATSLPTSVPIVASSAFPMPSALPSNVGPNSIIPVIVPGVNSIVPVPTSAINNPVVSSALGSGQPVSIPGVGGAIPLTAALPNAPSSPAPTGSCSGIGPYTDANGKNYTSICGFDFPGSDIGAYPVNSFSDCYQQCDALPGCVGFSYLGGSGPGYCYLKSSIVPSSAQVATGRVDSAYLVDPKQAAPAAPAATASGTCENAIGGSGPAQYRDSNLQTYTVNCKHDLPGNDIGNVASPTFQGCFSYCDTMPGCTAFSWLRDNGPGTCYFKGAGAQQSSFVPSIADVAIKSGPAISAAISTTTVLMSAPPVSTPSTPSTGRSCQQLGNGAQIGTYTVNCGVDYNSGDLSNAPGSSFSACIVQCDAIQKCVGFSFVGGSGSGQCYFKQVINSPVTNANVDSAYKSIGGSGQLPLTAPAIPTTSVITTSGVNPASSGLPNGLPNGLTNPASGAPISILTFTSVASGISNAAPLSALTFTQVSNGATNTVTVPTSGVSTAQVSSGASNPSVVSTALTFTQVINGATNTVTVPTSGVSTAQVSSGASNPLAVSTALTFTQVSNGATNTATVPIPGLSTAQISNGAPNPSVVSIAVIPGGAPLSQPAASSAIPTVVINPAASGLPNTNSAAPTPTQTSTVNSTSTGAPSNLLSSLPNNAPSTLSVVVPTIGPVTSRPVPATTTSAPLVTLPGLGTNNAVTITVFSTMTVFSTGGPVATTIKPVQTFHPAPKPTGHVVDAVHPVGAKFEDCAEMRRRHHRRDHYRIIIKSDDNDFNGMYLRHSFGSNGVGLAHLTSNSNEASSFLRNPNNRALSLVGSSLDTCNYMYGFSIVENYDDTPMNEVAFVPNMASGNMVDDGNTIRCQNSNYSTFYACEQQNGAVQLYTLDHGASNVSSDKCSQVQLQVAR</sequence>
<organism evidence="4 5">
    <name type="scientific">Pseudocercospora eumusae</name>
    <dbReference type="NCBI Taxonomy" id="321146"/>
    <lineage>
        <taxon>Eukaryota</taxon>
        <taxon>Fungi</taxon>
        <taxon>Dikarya</taxon>
        <taxon>Ascomycota</taxon>
        <taxon>Pezizomycotina</taxon>
        <taxon>Dothideomycetes</taxon>
        <taxon>Dothideomycetidae</taxon>
        <taxon>Mycosphaerellales</taxon>
        <taxon>Mycosphaerellaceae</taxon>
        <taxon>Pseudocercospora</taxon>
    </lineage>
</organism>
<feature type="chain" id="PRO_5007995351" description="Apple domain-containing protein" evidence="2">
    <location>
        <begin position="19"/>
        <end position="1360"/>
    </location>
</feature>
<evidence type="ECO:0000256" key="2">
    <source>
        <dbReference type="SAM" id="SignalP"/>
    </source>
</evidence>
<dbReference type="STRING" id="321146.A0A139HR58"/>
<dbReference type="Proteomes" id="UP000070133">
    <property type="component" value="Unassembled WGS sequence"/>
</dbReference>
<feature type="region of interest" description="Disordered" evidence="1">
    <location>
        <begin position="1079"/>
        <end position="1111"/>
    </location>
</feature>
<evidence type="ECO:0000259" key="3">
    <source>
        <dbReference type="Pfam" id="PF14295"/>
    </source>
</evidence>
<dbReference type="EMBL" id="LFZN01000017">
    <property type="protein sequence ID" value="KXT04892.1"/>
    <property type="molecule type" value="Genomic_DNA"/>
</dbReference>
<dbReference type="OrthoDB" id="160645at2759"/>
<protein>
    <recommendedName>
        <fullName evidence="3">Apple domain-containing protein</fullName>
    </recommendedName>
</protein>
<dbReference type="PANTHER" id="PTHR33946">
    <property type="match status" value="1"/>
</dbReference>
<dbReference type="InterPro" id="IPR003609">
    <property type="entry name" value="Pan_app"/>
</dbReference>
<evidence type="ECO:0000313" key="4">
    <source>
        <dbReference type="EMBL" id="KXT04889.1"/>
    </source>
</evidence>
<keyword evidence="2" id="KW-0732">Signal</keyword>
<dbReference type="EMBL" id="LFZN01000017">
    <property type="protein sequence ID" value="KXT04889.1"/>
    <property type="molecule type" value="Genomic_DNA"/>
</dbReference>
<dbReference type="PANTHER" id="PTHR33946:SF4">
    <property type="entry name" value="COAGULATION FACTOR XI"/>
    <property type="match status" value="1"/>
</dbReference>
<evidence type="ECO:0000313" key="5">
    <source>
        <dbReference type="Proteomes" id="UP000070133"/>
    </source>
</evidence>
<feature type="domain" description="Apple" evidence="3">
    <location>
        <begin position="575"/>
        <end position="620"/>
    </location>
</feature>
<dbReference type="EMBL" id="LFZN01000017">
    <property type="protein sequence ID" value="KXT04891.1"/>
    <property type="molecule type" value="Genomic_DNA"/>
</dbReference>
<keyword evidence="5" id="KW-1185">Reference proteome</keyword>